<reference evidence="1" key="1">
    <citation type="journal article" date="2021" name="Proc. Natl. Acad. Sci. U.S.A.">
        <title>A Catalog of Tens of Thousands of Viruses from Human Metagenomes Reveals Hidden Associations with Chronic Diseases.</title>
        <authorList>
            <person name="Tisza M.J."/>
            <person name="Buck C.B."/>
        </authorList>
    </citation>
    <scope>NUCLEOTIDE SEQUENCE</scope>
    <source>
        <strain evidence="1">CtSmR6</strain>
    </source>
</reference>
<proteinExistence type="predicted"/>
<sequence>MQKNKTPKRKDFVEIFGIPYATLNDWAKSGEDNWRFKLLDFLSNLTFEEIEIIKNRSKKIEG</sequence>
<organism evidence="1">
    <name type="scientific">Siphoviridae sp. ctSmR6</name>
    <dbReference type="NCBI Taxonomy" id="2827873"/>
    <lineage>
        <taxon>Viruses</taxon>
        <taxon>Duplodnaviria</taxon>
        <taxon>Heunggongvirae</taxon>
        <taxon>Uroviricota</taxon>
        <taxon>Caudoviricetes</taxon>
    </lineage>
</organism>
<accession>A0A8S5TLC1</accession>
<evidence type="ECO:0000313" key="1">
    <source>
        <dbReference type="EMBL" id="DAF63851.1"/>
    </source>
</evidence>
<protein>
    <submittedName>
        <fullName evidence="1">MerR family regulatory protein</fullName>
    </submittedName>
</protein>
<name>A0A8S5TLC1_9CAUD</name>
<dbReference type="EMBL" id="BK032844">
    <property type="protein sequence ID" value="DAF63851.1"/>
    <property type="molecule type" value="Genomic_DNA"/>
</dbReference>